<keyword evidence="3" id="KW-1185">Reference proteome</keyword>
<dbReference type="EMBL" id="FNZH01000003">
    <property type="protein sequence ID" value="SEJ39875.1"/>
    <property type="molecule type" value="Genomic_DNA"/>
</dbReference>
<name>A0A1H6YT27_9BACT</name>
<evidence type="ECO:0000313" key="3">
    <source>
        <dbReference type="Proteomes" id="UP000199403"/>
    </source>
</evidence>
<feature type="compositionally biased region" description="Basic and acidic residues" evidence="1">
    <location>
        <begin position="302"/>
        <end position="314"/>
    </location>
</feature>
<feature type="region of interest" description="Disordered" evidence="1">
    <location>
        <begin position="231"/>
        <end position="489"/>
    </location>
</feature>
<gene>
    <name evidence="2" type="ORF">SAMN05192553_103681</name>
</gene>
<dbReference type="InterPro" id="IPR046535">
    <property type="entry name" value="DUF6600"/>
</dbReference>
<dbReference type="Pfam" id="PF20245">
    <property type="entry name" value="DUF6600"/>
    <property type="match status" value="1"/>
</dbReference>
<dbReference type="STRING" id="1416801.SAMN05192553_103681"/>
<feature type="compositionally biased region" description="Polar residues" evidence="1">
    <location>
        <begin position="363"/>
        <end position="421"/>
    </location>
</feature>
<protein>
    <submittedName>
        <fullName evidence="2">Uncharacterized protein</fullName>
    </submittedName>
</protein>
<proteinExistence type="predicted"/>
<dbReference type="AlphaFoldDB" id="A0A1H6YT27"/>
<evidence type="ECO:0000256" key="1">
    <source>
        <dbReference type="SAM" id="MobiDB-lite"/>
    </source>
</evidence>
<reference evidence="3" key="1">
    <citation type="submission" date="2016-10" db="EMBL/GenBank/DDBJ databases">
        <authorList>
            <person name="Varghese N."/>
            <person name="Submissions S."/>
        </authorList>
    </citation>
    <scope>NUCLEOTIDE SEQUENCE [LARGE SCALE GENOMIC DNA]</scope>
    <source>
        <strain evidence="3">IBRC-M 10761</strain>
    </source>
</reference>
<feature type="compositionally biased region" description="Low complexity" evidence="1">
    <location>
        <begin position="471"/>
        <end position="483"/>
    </location>
</feature>
<dbReference type="Proteomes" id="UP000199403">
    <property type="component" value="Unassembled WGS sequence"/>
</dbReference>
<sequence>MKTFRINSSLSEKFVGFVIVGMLLFLFAGNRTSQASPFAVSFQVFYEELSPYGDWVEDPHYGFIWIPYAERGFQPYRTNGHWVMSTYGNTWVSHYDWGWAPFHYGRWFFSDLYGWAWIPGYEWGPAWVNWRTGSGYYGWFPLGPRVSFYTSFRFPVYSHWVFVPRRRLLSRNLFRYYLPGRNVNVIYQQTTVINNTYVYNNQNYIAGPSRRELQQVTRRDVPVFQVREGRRPGRTAVSNNNIELYRPRIQPEQVRNRNSQGQARPRNYIPSTEYRSRNAERVQPQRRAIVPGSTPANTVRSETLKDGNIRDSRSARSNQAVSPARIGSDTGGTRGGATYTNRAVSPNRREVPAADRSQPYARSRTTTVAPRSSAPSQPTVRSAPSQPRVNASRQPSTVHRNTRSAAPTIQRSRPAQGQVRTAKPENTSRIRSSAPASQNRTLRSAPATRSTRTYQNRGSSGTPRRVAPSTPRTQRSAPAASSQRSRRGN</sequence>
<evidence type="ECO:0000313" key="2">
    <source>
        <dbReference type="EMBL" id="SEJ39875.1"/>
    </source>
</evidence>
<feature type="compositionally biased region" description="Polar residues" evidence="1">
    <location>
        <begin position="429"/>
        <end position="462"/>
    </location>
</feature>
<organism evidence="2 3">
    <name type="scientific">Cyclobacterium xiamenense</name>
    <dbReference type="NCBI Taxonomy" id="1297121"/>
    <lineage>
        <taxon>Bacteria</taxon>
        <taxon>Pseudomonadati</taxon>
        <taxon>Bacteroidota</taxon>
        <taxon>Cytophagia</taxon>
        <taxon>Cytophagales</taxon>
        <taxon>Cyclobacteriaceae</taxon>
        <taxon>Cyclobacterium</taxon>
    </lineage>
</organism>
<dbReference type="RefSeq" id="WP_092174523.1">
    <property type="nucleotide sequence ID" value="NZ_FNZH01000003.1"/>
</dbReference>
<accession>A0A1H6YT27</accession>
<dbReference type="OrthoDB" id="5485224at2"/>